<reference evidence="3 4" key="1">
    <citation type="submission" date="2017-06" db="EMBL/GenBank/DDBJ databases">
        <title>Ant-infecting Ophiocordyceps genomes reveal a high diversity of potential behavioral manipulation genes and a possible major role for enterotoxins.</title>
        <authorList>
            <person name="De Bekker C."/>
            <person name="Evans H.C."/>
            <person name="Brachmann A."/>
            <person name="Hughes D.P."/>
        </authorList>
    </citation>
    <scope>NUCLEOTIDE SEQUENCE [LARGE SCALE GENOMIC DNA]</scope>
    <source>
        <strain evidence="3 4">Map64</strain>
    </source>
</reference>
<dbReference type="GO" id="GO:0016787">
    <property type="term" value="F:hydrolase activity"/>
    <property type="evidence" value="ECO:0007669"/>
    <property type="project" value="InterPro"/>
</dbReference>
<comment type="similarity">
    <text evidence="1">Belongs to the metallo-dependent hydrolases superfamily.</text>
</comment>
<evidence type="ECO:0000259" key="2">
    <source>
        <dbReference type="Pfam" id="PF04909"/>
    </source>
</evidence>
<evidence type="ECO:0000313" key="4">
    <source>
        <dbReference type="Proteomes" id="UP000226192"/>
    </source>
</evidence>
<comment type="caution">
    <text evidence="3">The sequence shown here is derived from an EMBL/GenBank/DDBJ whole genome shotgun (WGS) entry which is preliminary data.</text>
</comment>
<dbReference type="PANTHER" id="PTHR43569">
    <property type="entry name" value="AMIDOHYDROLASE"/>
    <property type="match status" value="1"/>
</dbReference>
<accession>A0A2C5YI16</accession>
<sequence length="345" mass="38694">MADAHRQLPIIDAHIHLWPSAEASSLAWYSPSHPLLSQQSMTQYRAATAPAPCLAGFVFVEADRKHKLDTEDWTGPLDEVRWMRRLLVGQPRDGEGHTAADASLCLGLVPWAPVPCGPDVLQRYLHEAEQAAGEAWPKVKGFRYLLQDKPAGTMLEKDFIDSLKLLGRKRFVFEVAVDQHRRGNKHLEEVVEMVGRAHQDVPEEEKVVFVLDHFGKPDLGVYNVTCDPAFIAWRTAMYTLSKDSHTYIKLSGAFAEMPESLRVMSPFHIFQALLAWFVVLTTTFGPGRLMFGSDWPLCSLDGLGDEGWDKWRLVVDKMCWMAGLDDIGRAMVFGGTAKQAYSLAD</sequence>
<dbReference type="STRING" id="1399860.A0A2C5YI16"/>
<feature type="domain" description="Amidohydrolase-related" evidence="2">
    <location>
        <begin position="11"/>
        <end position="342"/>
    </location>
</feature>
<dbReference type="OrthoDB" id="2135488at2759"/>
<dbReference type="PANTHER" id="PTHR43569:SF2">
    <property type="entry name" value="AMIDOHYDROLASE-RELATED DOMAIN-CONTAINING PROTEIN"/>
    <property type="match status" value="1"/>
</dbReference>
<organism evidence="3 4">
    <name type="scientific">Ophiocordyceps australis</name>
    <dbReference type="NCBI Taxonomy" id="1399860"/>
    <lineage>
        <taxon>Eukaryota</taxon>
        <taxon>Fungi</taxon>
        <taxon>Dikarya</taxon>
        <taxon>Ascomycota</taxon>
        <taxon>Pezizomycotina</taxon>
        <taxon>Sordariomycetes</taxon>
        <taxon>Hypocreomycetidae</taxon>
        <taxon>Hypocreales</taxon>
        <taxon>Ophiocordycipitaceae</taxon>
        <taxon>Ophiocordyceps</taxon>
    </lineage>
</organism>
<gene>
    <name evidence="3" type="ORF">CDD81_5284</name>
</gene>
<evidence type="ECO:0000256" key="1">
    <source>
        <dbReference type="ARBA" id="ARBA00038310"/>
    </source>
</evidence>
<protein>
    <recommendedName>
        <fullName evidence="2">Amidohydrolase-related domain-containing protein</fullName>
    </recommendedName>
</protein>
<dbReference type="Gene3D" id="3.20.20.140">
    <property type="entry name" value="Metal-dependent hydrolases"/>
    <property type="match status" value="1"/>
</dbReference>
<dbReference type="EMBL" id="NJET01000004">
    <property type="protein sequence ID" value="PHH66932.1"/>
    <property type="molecule type" value="Genomic_DNA"/>
</dbReference>
<keyword evidence="4" id="KW-1185">Reference proteome</keyword>
<evidence type="ECO:0000313" key="3">
    <source>
        <dbReference type="EMBL" id="PHH66932.1"/>
    </source>
</evidence>
<dbReference type="Pfam" id="PF04909">
    <property type="entry name" value="Amidohydro_2"/>
    <property type="match status" value="1"/>
</dbReference>
<dbReference type="AlphaFoldDB" id="A0A2C5YI16"/>
<dbReference type="Proteomes" id="UP000226192">
    <property type="component" value="Unassembled WGS sequence"/>
</dbReference>
<dbReference type="InterPro" id="IPR032466">
    <property type="entry name" value="Metal_Hydrolase"/>
</dbReference>
<dbReference type="SUPFAM" id="SSF51556">
    <property type="entry name" value="Metallo-dependent hydrolases"/>
    <property type="match status" value="1"/>
</dbReference>
<dbReference type="InterPro" id="IPR006680">
    <property type="entry name" value="Amidohydro-rel"/>
</dbReference>
<name>A0A2C5YI16_9HYPO</name>
<dbReference type="InterPro" id="IPR052350">
    <property type="entry name" value="Metallo-dep_Lactonases"/>
</dbReference>
<proteinExistence type="inferred from homology"/>